<keyword evidence="2" id="KW-1185">Reference proteome</keyword>
<evidence type="ECO:0000313" key="2">
    <source>
        <dbReference type="Proteomes" id="UP000789901"/>
    </source>
</evidence>
<comment type="caution">
    <text evidence="1">The sequence shown here is derived from an EMBL/GenBank/DDBJ whole genome shotgun (WGS) entry which is preliminary data.</text>
</comment>
<proteinExistence type="predicted"/>
<protein>
    <submittedName>
        <fullName evidence="1">44590_t:CDS:1</fullName>
    </submittedName>
</protein>
<dbReference type="Proteomes" id="UP000789901">
    <property type="component" value="Unassembled WGS sequence"/>
</dbReference>
<gene>
    <name evidence="1" type="ORF">GMARGA_LOCUS10301</name>
</gene>
<reference evidence="1 2" key="1">
    <citation type="submission" date="2021-06" db="EMBL/GenBank/DDBJ databases">
        <authorList>
            <person name="Kallberg Y."/>
            <person name="Tangrot J."/>
            <person name="Rosling A."/>
        </authorList>
    </citation>
    <scope>NUCLEOTIDE SEQUENCE [LARGE SCALE GENOMIC DNA]</scope>
    <source>
        <strain evidence="1 2">120-4 pot B 10/14</strain>
    </source>
</reference>
<name>A0ABN7USX7_GIGMA</name>
<dbReference type="EMBL" id="CAJVQB010005729">
    <property type="protein sequence ID" value="CAG8668792.1"/>
    <property type="molecule type" value="Genomic_DNA"/>
</dbReference>
<organism evidence="1 2">
    <name type="scientific">Gigaspora margarita</name>
    <dbReference type="NCBI Taxonomy" id="4874"/>
    <lineage>
        <taxon>Eukaryota</taxon>
        <taxon>Fungi</taxon>
        <taxon>Fungi incertae sedis</taxon>
        <taxon>Mucoromycota</taxon>
        <taxon>Glomeromycotina</taxon>
        <taxon>Glomeromycetes</taxon>
        <taxon>Diversisporales</taxon>
        <taxon>Gigasporaceae</taxon>
        <taxon>Gigaspora</taxon>
    </lineage>
</organism>
<sequence>MPINIVLKLVNNVFVRGWALLESLKVNQKGPTKRITEQIKELLMIIFYTSTANSRLKMNANEMHEELLKKVSEGEISKNDIPKISTIANWITKKTIALQLLNEVEK</sequence>
<accession>A0ABN7USX7</accession>
<evidence type="ECO:0000313" key="1">
    <source>
        <dbReference type="EMBL" id="CAG8668792.1"/>
    </source>
</evidence>